<accession>A0ABM9HWF2</accession>
<reference evidence="1 2" key="1">
    <citation type="submission" date="2023-03" db="EMBL/GenBank/DDBJ databases">
        <authorList>
            <person name="Pearce D."/>
        </authorList>
    </citation>
    <scope>NUCLEOTIDE SEQUENCE [LARGE SCALE GENOMIC DNA]</scope>
    <source>
        <strain evidence="1">Msz</strain>
    </source>
</reference>
<gene>
    <name evidence="1" type="ORF">MSZNOR_0119</name>
</gene>
<name>A0ABM9HWF2_9GAMM</name>
<proteinExistence type="predicted"/>
<protein>
    <submittedName>
        <fullName evidence="1">Uncharacterized protein</fullName>
    </submittedName>
</protein>
<dbReference type="Proteomes" id="UP001162030">
    <property type="component" value="Chromosome"/>
</dbReference>
<evidence type="ECO:0000313" key="1">
    <source>
        <dbReference type="EMBL" id="CAI8722462.1"/>
    </source>
</evidence>
<keyword evidence="2" id="KW-1185">Reference proteome</keyword>
<sequence>MGAFAMTAVQVLVASGGAPQGRLWRRHRRTYAALLEETDGAPPLIVVDHQTIAVPLLLPRTKLPEEDDAVQRWLNGRRPMPRLYRNIVAGEEVRSADAAVRARERHADGAVLEIVDAVMKSKRLALLVLHPYDPDAMGLHITLFGVEVLGPEQLERDHGLKSSELEPYKSTAWHTGRRLVFCVGGTEEVFTQCSQNLFIKRRVAPSAPSSRPLAPNAWDPALPLERLIGTQFEMIQVTVSAHGPPGASPRNGDIGKAAFVERQGKRVFVLIPYHPGNSVHGHAAKLWSNPYGTIVISDDHRALCRVTLSGPAWVVSHDRVKRDFPRAAAQVAAQCGHHDKVIPDPEYWFLQEVAELVQQHEPLAANRLDPIRPTCSISAGGQACHGKKPAYFAADTLPPYDQALQHAREAAGRPVDPTGVEHRRWLETVRDALDARQAHLQTGALFK</sequence>
<organism evidence="1 2">
    <name type="scientific">Methylocaldum szegediense</name>
    <dbReference type="NCBI Taxonomy" id="73780"/>
    <lineage>
        <taxon>Bacteria</taxon>
        <taxon>Pseudomonadati</taxon>
        <taxon>Pseudomonadota</taxon>
        <taxon>Gammaproteobacteria</taxon>
        <taxon>Methylococcales</taxon>
        <taxon>Methylococcaceae</taxon>
        <taxon>Methylocaldum</taxon>
    </lineage>
</organism>
<evidence type="ECO:0000313" key="2">
    <source>
        <dbReference type="Proteomes" id="UP001162030"/>
    </source>
</evidence>
<dbReference type="EMBL" id="OX458333">
    <property type="protein sequence ID" value="CAI8722462.1"/>
    <property type="molecule type" value="Genomic_DNA"/>
</dbReference>